<dbReference type="EMBL" id="KQ001708">
    <property type="protein sequence ID" value="KJP85884.1"/>
    <property type="molecule type" value="Genomic_DNA"/>
</dbReference>
<feature type="compositionally biased region" description="Polar residues" evidence="4">
    <location>
        <begin position="2610"/>
        <end position="2622"/>
    </location>
</feature>
<dbReference type="InterPro" id="IPR042778">
    <property type="entry name" value="ZCWPW1/ZCWPW2"/>
</dbReference>
<feature type="compositionally biased region" description="Polar residues" evidence="4">
    <location>
        <begin position="1354"/>
        <end position="1367"/>
    </location>
</feature>
<evidence type="ECO:0000256" key="4">
    <source>
        <dbReference type="SAM" id="MobiDB-lite"/>
    </source>
</evidence>
<feature type="compositionally biased region" description="Basic and acidic residues" evidence="4">
    <location>
        <begin position="2974"/>
        <end position="3046"/>
    </location>
</feature>
<evidence type="ECO:0000256" key="2">
    <source>
        <dbReference type="ARBA" id="ARBA00022771"/>
    </source>
</evidence>
<dbReference type="Proteomes" id="UP000054561">
    <property type="component" value="Unassembled WGS sequence"/>
</dbReference>
<organism evidence="6 7">
    <name type="scientific">Plasmodium fragile</name>
    <dbReference type="NCBI Taxonomy" id="5857"/>
    <lineage>
        <taxon>Eukaryota</taxon>
        <taxon>Sar</taxon>
        <taxon>Alveolata</taxon>
        <taxon>Apicomplexa</taxon>
        <taxon>Aconoidasida</taxon>
        <taxon>Haemosporida</taxon>
        <taxon>Plasmodiidae</taxon>
        <taxon>Plasmodium</taxon>
        <taxon>Plasmodium (Plasmodium)</taxon>
    </lineage>
</organism>
<feature type="region of interest" description="Disordered" evidence="4">
    <location>
        <begin position="2185"/>
        <end position="2205"/>
    </location>
</feature>
<dbReference type="Pfam" id="PF07496">
    <property type="entry name" value="zf-CW"/>
    <property type="match status" value="2"/>
</dbReference>
<evidence type="ECO:0000313" key="6">
    <source>
        <dbReference type="EMBL" id="KJP85884.1"/>
    </source>
</evidence>
<evidence type="ECO:0000256" key="1">
    <source>
        <dbReference type="ARBA" id="ARBA00022723"/>
    </source>
</evidence>
<accession>A0A0D9QFU5</accession>
<feature type="compositionally biased region" description="Polar residues" evidence="4">
    <location>
        <begin position="1396"/>
        <end position="1405"/>
    </location>
</feature>
<feature type="compositionally biased region" description="Basic and acidic residues" evidence="4">
    <location>
        <begin position="3065"/>
        <end position="3094"/>
    </location>
</feature>
<evidence type="ECO:0000256" key="3">
    <source>
        <dbReference type="ARBA" id="ARBA00022833"/>
    </source>
</evidence>
<feature type="region of interest" description="Disordered" evidence="4">
    <location>
        <begin position="946"/>
        <end position="966"/>
    </location>
</feature>
<feature type="compositionally biased region" description="Basic and acidic residues" evidence="4">
    <location>
        <begin position="2432"/>
        <end position="2444"/>
    </location>
</feature>
<feature type="compositionally biased region" description="Basic and acidic residues" evidence="4">
    <location>
        <begin position="2931"/>
        <end position="2964"/>
    </location>
</feature>
<evidence type="ECO:0000313" key="7">
    <source>
        <dbReference type="Proteomes" id="UP000054561"/>
    </source>
</evidence>
<feature type="compositionally biased region" description="Basic and acidic residues" evidence="4">
    <location>
        <begin position="2332"/>
        <end position="2343"/>
    </location>
</feature>
<feature type="region of interest" description="Disordered" evidence="4">
    <location>
        <begin position="2313"/>
        <end position="3094"/>
    </location>
</feature>
<feature type="compositionally biased region" description="Basic and acidic residues" evidence="4">
    <location>
        <begin position="1340"/>
        <end position="1352"/>
    </location>
</feature>
<dbReference type="OMA" id="NYAHNIN"/>
<feature type="compositionally biased region" description="Basic and acidic residues" evidence="4">
    <location>
        <begin position="2777"/>
        <end position="2793"/>
    </location>
</feature>
<feature type="compositionally biased region" description="Low complexity" evidence="4">
    <location>
        <begin position="1984"/>
        <end position="1999"/>
    </location>
</feature>
<dbReference type="InterPro" id="IPR011124">
    <property type="entry name" value="Znf_CW"/>
</dbReference>
<keyword evidence="2" id="KW-0863">Zinc-finger</keyword>
<dbReference type="VEuPathDB" id="PlasmoDB:AK88_04471"/>
<sequence length="3200" mass="364269">MINNTKENTDLCTPEQDNWVQCDRCEKWRKLPAYIDMNNLPKIWYCNLNTDARYNSCDVEEEVATYNSDLGKNFPSGHFNIGHFATELERGLHTDDVIHTDGLSNMASAIDPSACAHHIEEHYSVGAESFHASSSHADVTKAIDEANAFVIKGSPHSNVNHGSGNQGNSNHYSDGKFLPSVPAKDFFIHGEKIPSVELRNSVAFPFVNPEDVNGPNSEGKYTHVGSNRKPVDGHLDMHTTQVRINTKGKRDKEGSMLMKKPLKREQGDKGSGIPRGNNAKLSVSSFPNHVKVNDCYLKQAEGEDDQHIPYGKPENDAPNVVTKNVKKKNKDTNKGTNKGTNKSAYKNANRNKRKDLLARHKRSNSDGEIYENQRRKHEFPLHRMHVSDTDMNTAGNMKRFKNLKKNASSSGIPFYSFMHSIVNINLKNKIKKPLGKAKNKKKEKEEPPMGISTFEVKEKMEDSDANENSVKVPTDKKSAKKKKIKNGDADQGPSSGNGERKKTQKKKNDRVTNGHVNPQLDGDSQCAVNWNSEVLNEGGSFQNDNSEKANHRFVKGEEEAEESGRHVQHNGSLYHTDVAQNYMTMPRMSPDVGRSNSPKKEHDDVPFGSPPSNDPTSYPFLTEPNNVIAEDALNSTGGVCPNNSGSQTVNGSGSASNNVVNWVQCESCKKWRKVDAHININLLPDEWYCHLNFWNSYNNCNMEEEIYVEENLNAELEHNNLEKTQQGVVEMEEEKQIIPHVGGSQMDKKGKRNEKNQMNEQANKMDHPTKGNALQFQEKINHSGKAKSSKKNRHGINNPMINNSDLIKKGENKKKDTMPSKSNKKATKGDDSFLEHVVGSSLDKFQSSIFSEYVMNERDDSAVPFSSEHELMDTVEASQFYNPIIKGNYHVPMNSADVNSALFKTNEGEYNLCNDDSEIIMSYGKRAETQETQETQEELFNSLSRATSGSYRRHTPVHSKTGESYKSELQRSNSFLVGKENGSLEGNHSAANGATVNAIEASPREDTSQRGSNPMDLLQGASKFWNMINNEKLSYYLNNTNMFKMFHSLPKYDYHENVRDSTVNEEVCPDTSMENQHAGDGTTSHSAVLPDDHLSCCSVACADEMKAKRCNSFDVGGSTNKVTTAEMNVDNVRERNYLSDSVLQIRKRKREFMKKNSEYRYSDRVPKPRHCLHHKGEDNYQGGTFPGEYSSQSYSHSYGLIKSECRSSYPGAHPAAYRSKIVRRYFSPHARNTHYVNRLDELNTTVEGYPGYHDDDNAEGYAKNNGRERSRAYQYEYRYGDDHPREYTNDDAELCDILVQRLQSDKYKGTVINRNVDLGVPYGTYGSRAADSDAVEDNYEDGHHHNNAERGLSKGSTINPNDDAQMESNFEGKEVPSINHLHYKRAKNNKRDSHYNEMSVTNQPPNGEKDNIMMSQYLRYSSKGDKKEEELEGLQNYRFSSINMNARVGVMDPTSKSLNDLKTLPSGVKRNSFLARSTIFKGEEKDVSQYGDEMDHLTNSYPQLYTNHRSSDNLLPRILKSKSLSHLEKRPYFHVDRSERSLLPINNNNTSIPKSSSYNRINSDDYFDLRLGDITSDHYLMKNATGSQVENSMRDIFLSNYYAKLESEKIDTSIKSDINNLTSDDYMKIGQYLWRGRRDHVTQGEYSCLKNASKEDEGEEYEEEGRDMKGSISPSDNSFLSSNYFSSLPSAYSLDKLMMKIPRSEEMVESNLSHPSEADIGLGYNTVPHIPTGINTTPYESKHMKRNSQASVQKNSNKACLILSRGDANSRKTAKCGTAQGSKGPAEGKGKNAKMRSNEVGGIVRGGQPVSISSRRRVLEKGAEKDRKKQEKQDKQDKQDKPEKLDKVEKSNKQDEYNEYITFNMDYNENKSIIKELIRNRNNLLGQSTPKGSILPRSSHVGPPLHKESIEGGQIQTTILNAKNLKKHILSNRVIIYSKAVALAYNVDEINENSIFFYTFEESNMSGNLNNSTSVNGVATNIVSNHHNPTTNNHSNNSSKYKRSHEDANKEAQKQAARNNIYFNYAHNINFSEKKNTDKNKSKKVTTSVLNYDYKKIIDEVGLFSNSIKLQIPQLKYKFKRYIPLEEDKNDGKNDECNVTEGQLSPHTISESNAKLHTVAIPTPYSNVDMKKKEKKEKKKKNKIFVPNGGDEETDVGDAAGEEAGRGHHPVHLTNHAEGAILLGKAPLDNNHPSKKKQTVLKTPKEAPSIGFPIKEEEKGLKKGKASSTPLGKKTYGHDALNGFPSLDQNENVHQSNYRSGVSASPLRNGSNNRSGKHEVCERLESYVPPQPRDDENSANGWINTNVKEDIPASQIKVNKKTNKWMFAEKSSTNKETPRNDKSSKHKKTNEKNKKMVLKNEQNDMHEETLLVEKNEDTETNEPVANVDQDEGDPRNYANMDDAPVGRSSKEKGGKKKKGTVRAAGLGLAQGEQEKEEQNGDYKKSNPNVKKNAKGSNDGSKCPPFEQCEQYEDEEEEDAAYDNPQGDTHDEGDTHGKRKKACGDMLDGGHKVASDHHANVHSVKGNVVRVKKKKKNVAKDKDSVDGISPSESDTRMPTKRRKTADEHNDERSYEKDNKEETATPTHKLEAAEEEEEYEEEEEDYEDSDEGNSLKNGHSPNSENAKDRNNPTGTRCIPVQTEKLLHRSKARSKKIIYDDDEDEEYEVNTQENPNGVQTSPVGQDPRERNLNNEQVETDTSYHKEANRSHPQGVIRQTENNDRSHHEKGAYRKRKLDEELQCDSRSSSKRGQQVMHPRDETLHRHKERHSSYSPMRMASRYDEETTRRDQKKEHASVVPKRMHKDQEDDDNESSATNKNYASAEEEANERVDHHGQGDPRGYSKKPRVHDYKHDRDDRGHYVRSGYDQSEERRSVNGRDNCISHSPSVNRYEDEHRHSGRYGGRHNDRPSDKHTDKYYDRYRDRYSGRYGGKYNDRYGDTHHDRSGKFDDLYPQHHSDMYDRRDKGSYTGHNGNSPRHEIYSKHAHDYEDHRRFEKQHSRYEKHDLSGKPDRYDKRANKYEQRNERMEENLRRHENEQFKSANHDMRHNTNMTNRSSNRSSLNRNSSHAEDAERKEFPNGTYKREREEREENNYARYGEKNKKNRYDYVESEYKGGRYMDSDKDDKYFGRKIKHRNHHFEENESKHYAGGYSGYGSQGDKFHQHSSHHGDHYSHHNHHNHHDRHYHRHGPPTNKLVNKSYKS</sequence>
<feature type="compositionally biased region" description="Basic and acidic residues" evidence="4">
    <location>
        <begin position="2902"/>
        <end position="2924"/>
    </location>
</feature>
<feature type="compositionally biased region" description="Basic and acidic residues" evidence="4">
    <location>
        <begin position="2507"/>
        <end position="2518"/>
    </location>
</feature>
<feature type="region of interest" description="Disordered" evidence="4">
    <location>
        <begin position="1337"/>
        <end position="1367"/>
    </location>
</feature>
<feature type="compositionally biased region" description="Acidic residues" evidence="4">
    <location>
        <begin position="2469"/>
        <end position="2480"/>
    </location>
</feature>
<feature type="compositionally biased region" description="Low complexity" evidence="4">
    <location>
        <begin position="3047"/>
        <end position="3064"/>
    </location>
</feature>
<feature type="compositionally biased region" description="Basic residues" evidence="4">
    <location>
        <begin position="2133"/>
        <end position="2143"/>
    </location>
</feature>
<keyword evidence="3" id="KW-0862">Zinc</keyword>
<dbReference type="GeneID" id="24269785"/>
<feature type="region of interest" description="Disordered" evidence="4">
    <location>
        <begin position="2287"/>
        <end position="2306"/>
    </location>
</feature>
<feature type="compositionally biased region" description="Polar residues" evidence="4">
    <location>
        <begin position="2247"/>
        <end position="2274"/>
    </location>
</feature>
<feature type="region of interest" description="Disordered" evidence="4">
    <location>
        <begin position="2127"/>
        <end position="2171"/>
    </location>
</feature>
<feature type="domain" description="CW-type" evidence="5">
    <location>
        <begin position="13"/>
        <end position="65"/>
    </location>
</feature>
<protein>
    <recommendedName>
        <fullName evidence="5">CW-type domain-containing protein</fullName>
    </recommendedName>
</protein>
<feature type="domain" description="CW-type" evidence="5">
    <location>
        <begin position="656"/>
        <end position="708"/>
    </location>
</feature>
<feature type="compositionally biased region" description="Basic and acidic residues" evidence="4">
    <location>
        <begin position="2717"/>
        <end position="2736"/>
    </location>
</feature>
<feature type="compositionally biased region" description="Basic and acidic residues" evidence="4">
    <location>
        <begin position="2361"/>
        <end position="2377"/>
    </location>
</feature>
<feature type="compositionally biased region" description="Acidic residues" evidence="4">
    <location>
        <begin position="1656"/>
        <end position="1665"/>
    </location>
</feature>
<feature type="region of interest" description="Disordered" evidence="4">
    <location>
        <begin position="2240"/>
        <end position="2279"/>
    </location>
</feature>
<feature type="region of interest" description="Disordered" evidence="4">
    <location>
        <begin position="154"/>
        <end position="173"/>
    </location>
</feature>
<feature type="region of interest" description="Disordered" evidence="4">
    <location>
        <begin position="434"/>
        <end position="525"/>
    </location>
</feature>
<feature type="region of interest" description="Disordered" evidence="4">
    <location>
        <begin position="1982"/>
        <end position="2014"/>
    </location>
</feature>
<feature type="compositionally biased region" description="Basic residues" evidence="4">
    <location>
        <begin position="3172"/>
        <end position="3187"/>
    </location>
</feature>
<feature type="compositionally biased region" description="Basic and acidic residues" evidence="4">
    <location>
        <begin position="552"/>
        <end position="565"/>
    </location>
</feature>
<feature type="region of interest" description="Disordered" evidence="4">
    <location>
        <begin position="585"/>
        <end position="617"/>
    </location>
</feature>
<dbReference type="PROSITE" id="PS51050">
    <property type="entry name" value="ZF_CW"/>
    <property type="match status" value="2"/>
</dbReference>
<name>A0A0D9QFU5_PLAFR</name>
<feature type="compositionally biased region" description="Basic and acidic residues" evidence="4">
    <location>
        <begin position="2826"/>
        <end position="2835"/>
    </location>
</feature>
<dbReference type="Gene3D" id="3.30.40.100">
    <property type="match status" value="2"/>
</dbReference>
<proteinExistence type="predicted"/>
<feature type="compositionally biased region" description="Acidic residues" evidence="4">
    <location>
        <begin position="2591"/>
        <end position="2609"/>
    </location>
</feature>
<keyword evidence="1" id="KW-0479">Metal-binding</keyword>
<feature type="compositionally biased region" description="Polar residues" evidence="4">
    <location>
        <begin position="2445"/>
        <end position="2459"/>
    </location>
</feature>
<dbReference type="OrthoDB" id="757982at2759"/>
<feature type="region of interest" description="Disordered" evidence="4">
    <location>
        <begin position="324"/>
        <end position="393"/>
    </location>
</feature>
<dbReference type="PANTHER" id="PTHR15999:SF2">
    <property type="entry name" value="ZINC FINGER CW-TYPE PWWP DOMAIN PROTEIN 1"/>
    <property type="match status" value="1"/>
</dbReference>
<feature type="compositionally biased region" description="Basic and acidic residues" evidence="4">
    <location>
        <begin position="3159"/>
        <end position="3171"/>
    </location>
</feature>
<keyword evidence="7" id="KW-1185">Reference proteome</keyword>
<feature type="compositionally biased region" description="Basic and acidic residues" evidence="4">
    <location>
        <begin position="378"/>
        <end position="388"/>
    </location>
</feature>
<evidence type="ECO:0000259" key="5">
    <source>
        <dbReference type="PROSITE" id="PS51050"/>
    </source>
</evidence>
<feature type="compositionally biased region" description="Basic and acidic residues" evidence="4">
    <location>
        <begin position="2004"/>
        <end position="2013"/>
    </location>
</feature>
<dbReference type="RefSeq" id="XP_012337504.1">
    <property type="nucleotide sequence ID" value="XM_012482081.1"/>
</dbReference>
<reference evidence="6 7" key="1">
    <citation type="submission" date="2014-03" db="EMBL/GenBank/DDBJ databases">
        <title>The Genome Sequence of Plasmodium fragile nilgiri.</title>
        <authorList>
            <consortium name="The Broad Institute Genomics Platform"/>
            <consortium name="The Broad Institute Genome Sequencing Center for Infectious Disease"/>
            <person name="Neafsey D."/>
            <person name="Duraisingh M."/>
            <person name="Young S.K."/>
            <person name="Zeng Q."/>
            <person name="Gargeya S."/>
            <person name="Abouelleil A."/>
            <person name="Alvarado L."/>
            <person name="Chapman S.B."/>
            <person name="Gainer-Dewar J."/>
            <person name="Goldberg J."/>
            <person name="Griggs A."/>
            <person name="Gujja S."/>
            <person name="Hansen M."/>
            <person name="Howarth C."/>
            <person name="Imamovic A."/>
            <person name="Larimer J."/>
            <person name="Pearson M."/>
            <person name="Poon T.W."/>
            <person name="Priest M."/>
            <person name="Roberts A."/>
            <person name="Saif S."/>
            <person name="Shea T."/>
            <person name="Sykes S."/>
            <person name="Wortman J."/>
            <person name="Nusbaum C."/>
            <person name="Birren B."/>
        </authorList>
    </citation>
    <scope>NUCLEOTIDE SEQUENCE [LARGE SCALE GENOMIC DNA]</scope>
    <source>
        <strain evidence="7">nilgiri</strain>
    </source>
</reference>
<feature type="compositionally biased region" description="Basic and acidic residues" evidence="4">
    <location>
        <begin position="2563"/>
        <end position="2590"/>
    </location>
</feature>
<feature type="compositionally biased region" description="Basic residues" evidence="4">
    <location>
        <begin position="782"/>
        <end position="794"/>
    </location>
</feature>
<dbReference type="PANTHER" id="PTHR15999">
    <property type="entry name" value="ZINC FINGER CW-TYPE PWWP DOMAIN PROTEIN 1"/>
    <property type="match status" value="1"/>
</dbReference>
<feature type="region of interest" description="Disordered" evidence="4">
    <location>
        <begin position="1650"/>
        <end position="1673"/>
    </location>
</feature>
<feature type="compositionally biased region" description="Basic and acidic residues" evidence="4">
    <location>
        <begin position="2846"/>
        <end position="2858"/>
    </location>
</feature>
<feature type="region of interest" description="Disordered" evidence="4">
    <location>
        <begin position="246"/>
        <end position="282"/>
    </location>
</feature>
<feature type="region of interest" description="Disordered" evidence="4">
    <location>
        <begin position="780"/>
        <end position="829"/>
    </location>
</feature>
<dbReference type="GO" id="GO:0008270">
    <property type="term" value="F:zinc ion binding"/>
    <property type="evidence" value="ECO:0007669"/>
    <property type="project" value="UniProtKB-KW"/>
</dbReference>
<feature type="region of interest" description="Disordered" evidence="4">
    <location>
        <begin position="1764"/>
        <end position="1852"/>
    </location>
</feature>
<feature type="region of interest" description="Disordered" evidence="4">
    <location>
        <begin position="1387"/>
        <end position="1410"/>
    </location>
</feature>
<feature type="compositionally biased region" description="Polar residues" evidence="4">
    <location>
        <begin position="2666"/>
        <end position="2680"/>
    </location>
</feature>
<gene>
    <name evidence="6" type="ORF">AK88_04471</name>
</gene>
<feature type="region of interest" description="Disordered" evidence="4">
    <location>
        <begin position="552"/>
        <end position="573"/>
    </location>
</feature>
<feature type="compositionally biased region" description="Basic and acidic residues" evidence="4">
    <location>
        <begin position="806"/>
        <end position="818"/>
    </location>
</feature>
<feature type="region of interest" description="Disordered" evidence="4">
    <location>
        <begin position="3159"/>
        <end position="3200"/>
    </location>
</feature>
<feature type="compositionally biased region" description="Basic and acidic residues" evidence="4">
    <location>
        <begin position="1817"/>
        <end position="1852"/>
    </location>
</feature>
<feature type="compositionally biased region" description="Low complexity" evidence="4">
    <location>
        <begin position="156"/>
        <end position="171"/>
    </location>
</feature>